<keyword evidence="1" id="KW-0472">Membrane</keyword>
<dbReference type="AlphaFoldDB" id="A0A9D1TBK4"/>
<feature type="transmembrane region" description="Helical" evidence="1">
    <location>
        <begin position="45"/>
        <end position="63"/>
    </location>
</feature>
<feature type="transmembrane region" description="Helical" evidence="1">
    <location>
        <begin position="20"/>
        <end position="39"/>
    </location>
</feature>
<reference evidence="2" key="2">
    <citation type="journal article" date="2021" name="PeerJ">
        <title>Extensive microbial diversity within the chicken gut microbiome revealed by metagenomics and culture.</title>
        <authorList>
            <person name="Gilroy R."/>
            <person name="Ravi A."/>
            <person name="Getino M."/>
            <person name="Pursley I."/>
            <person name="Horton D.L."/>
            <person name="Alikhan N.F."/>
            <person name="Baker D."/>
            <person name="Gharbi K."/>
            <person name="Hall N."/>
            <person name="Watson M."/>
            <person name="Adriaenssens E.M."/>
            <person name="Foster-Nyarko E."/>
            <person name="Jarju S."/>
            <person name="Secka A."/>
            <person name="Antonio M."/>
            <person name="Oren A."/>
            <person name="Chaudhuri R.R."/>
            <person name="La Ragione R."/>
            <person name="Hildebrand F."/>
            <person name="Pallen M.J."/>
        </authorList>
    </citation>
    <scope>NUCLEOTIDE SEQUENCE</scope>
    <source>
        <strain evidence="2">CHK188-20938</strain>
    </source>
</reference>
<gene>
    <name evidence="2" type="ORF">IAB71_10805</name>
</gene>
<evidence type="ECO:0000313" key="2">
    <source>
        <dbReference type="EMBL" id="HIV26248.1"/>
    </source>
</evidence>
<organism evidence="2 3">
    <name type="scientific">Candidatus Scatomonas pullistercoris</name>
    <dbReference type="NCBI Taxonomy" id="2840920"/>
    <lineage>
        <taxon>Bacteria</taxon>
        <taxon>Bacillati</taxon>
        <taxon>Bacillota</taxon>
        <taxon>Clostridia</taxon>
        <taxon>Lachnospirales</taxon>
        <taxon>Lachnospiraceae</taxon>
        <taxon>Lachnospiraceae incertae sedis</taxon>
        <taxon>Candidatus Scatomonas</taxon>
    </lineage>
</organism>
<name>A0A9D1TBK4_9FIRM</name>
<dbReference type="EMBL" id="DVOO01000031">
    <property type="protein sequence ID" value="HIV26248.1"/>
    <property type="molecule type" value="Genomic_DNA"/>
</dbReference>
<protein>
    <submittedName>
        <fullName evidence="2">Uncharacterized protein</fullName>
    </submittedName>
</protein>
<evidence type="ECO:0000256" key="1">
    <source>
        <dbReference type="SAM" id="Phobius"/>
    </source>
</evidence>
<keyword evidence="1" id="KW-0812">Transmembrane</keyword>
<comment type="caution">
    <text evidence="2">The sequence shown here is derived from an EMBL/GenBank/DDBJ whole genome shotgun (WGS) entry which is preliminary data.</text>
</comment>
<evidence type="ECO:0000313" key="3">
    <source>
        <dbReference type="Proteomes" id="UP000824169"/>
    </source>
</evidence>
<sequence length="166" mass="18973">MNDTFYEQLVQRKAGPLAPVLKVLILCILAAALVFSLLLTGFWPAIIIIALAFLLYYFVFPLLSVEFEYTILNYDVDIDAVYSKTKRKRKLSFDLRTAELIAPAGSGALYPYRFAKTYDFTSHSRPDQIYSVILSSGQTQLQVLMEPDETTLRHFRQWGGSRFQNS</sequence>
<proteinExistence type="predicted"/>
<dbReference type="Proteomes" id="UP000824169">
    <property type="component" value="Unassembled WGS sequence"/>
</dbReference>
<keyword evidence="1" id="KW-1133">Transmembrane helix</keyword>
<accession>A0A9D1TBK4</accession>
<reference evidence="2" key="1">
    <citation type="submission" date="2020-10" db="EMBL/GenBank/DDBJ databases">
        <authorList>
            <person name="Gilroy R."/>
        </authorList>
    </citation>
    <scope>NUCLEOTIDE SEQUENCE</scope>
    <source>
        <strain evidence="2">CHK188-20938</strain>
    </source>
</reference>